<proteinExistence type="predicted"/>
<organism evidence="1 2">
    <name type="scientific">Comamonas testosteroni TK102</name>
    <dbReference type="NCBI Taxonomy" id="1392005"/>
    <lineage>
        <taxon>Bacteria</taxon>
        <taxon>Pseudomonadati</taxon>
        <taxon>Pseudomonadota</taxon>
        <taxon>Betaproteobacteria</taxon>
        <taxon>Burkholderiales</taxon>
        <taxon>Comamonadaceae</taxon>
        <taxon>Comamonas</taxon>
    </lineage>
</organism>
<gene>
    <name evidence="1" type="ORF">O987_19330</name>
</gene>
<accession>A0A076PQF1</accession>
<dbReference type="HOGENOM" id="CLU_3214895_0_0_4"/>
<evidence type="ECO:0000313" key="1">
    <source>
        <dbReference type="EMBL" id="AIJ47963.1"/>
    </source>
</evidence>
<protein>
    <submittedName>
        <fullName evidence="1">Uncharacterized protein</fullName>
    </submittedName>
</protein>
<dbReference type="KEGG" id="ctes:O987_19330"/>
<evidence type="ECO:0000313" key="2">
    <source>
        <dbReference type="Proteomes" id="UP000028782"/>
    </source>
</evidence>
<sequence length="44" mass="4829">MQAIVGYICARTCILCKAMPHVLTHAGQKLPQRAKQTSENSNES</sequence>
<name>A0A076PQF1_COMTE</name>
<dbReference type="Proteomes" id="UP000028782">
    <property type="component" value="Chromosome"/>
</dbReference>
<reference evidence="1 2" key="1">
    <citation type="journal article" date="2014" name="Genome Announc.">
        <title>Complete Genome Sequence of Polychlorinated Biphenyl Degrader Comamonas testosteroni TK102 (NBRC 109938).</title>
        <authorList>
            <person name="Fukuda K."/>
            <person name="Hosoyama A."/>
            <person name="Tsuchikane K."/>
            <person name="Ohji S."/>
            <person name="Yamazoe A."/>
            <person name="Fujita N."/>
            <person name="Shintani M."/>
            <person name="Kimbara K."/>
        </authorList>
    </citation>
    <scope>NUCLEOTIDE SEQUENCE [LARGE SCALE GENOMIC DNA]</scope>
    <source>
        <strain evidence="1">TK102</strain>
    </source>
</reference>
<dbReference type="EMBL" id="CP006704">
    <property type="protein sequence ID" value="AIJ47963.1"/>
    <property type="molecule type" value="Genomic_DNA"/>
</dbReference>
<dbReference type="AlphaFoldDB" id="A0A076PQF1"/>